<reference evidence="2" key="1">
    <citation type="submission" date="2022-03" db="EMBL/GenBank/DDBJ databases">
        <authorList>
            <person name="Alioto T."/>
            <person name="Alioto T."/>
            <person name="Gomez Garrido J."/>
        </authorList>
    </citation>
    <scope>NUCLEOTIDE SEQUENCE</scope>
</reference>
<dbReference type="Proteomes" id="UP001295444">
    <property type="component" value="Chromosome 06"/>
</dbReference>
<dbReference type="EMBL" id="OW240917">
    <property type="protein sequence ID" value="CAH2302014.1"/>
    <property type="molecule type" value="Genomic_DNA"/>
</dbReference>
<name>A0AAD1SI87_PELCU</name>
<organism evidence="2 3">
    <name type="scientific">Pelobates cultripes</name>
    <name type="common">Western spadefoot toad</name>
    <dbReference type="NCBI Taxonomy" id="61616"/>
    <lineage>
        <taxon>Eukaryota</taxon>
        <taxon>Metazoa</taxon>
        <taxon>Chordata</taxon>
        <taxon>Craniata</taxon>
        <taxon>Vertebrata</taxon>
        <taxon>Euteleostomi</taxon>
        <taxon>Amphibia</taxon>
        <taxon>Batrachia</taxon>
        <taxon>Anura</taxon>
        <taxon>Pelobatoidea</taxon>
        <taxon>Pelobatidae</taxon>
        <taxon>Pelobates</taxon>
    </lineage>
</organism>
<feature type="region of interest" description="Disordered" evidence="1">
    <location>
        <begin position="1"/>
        <end position="67"/>
    </location>
</feature>
<accession>A0AAD1SI87</accession>
<proteinExistence type="predicted"/>
<evidence type="ECO:0000256" key="1">
    <source>
        <dbReference type="SAM" id="MobiDB-lite"/>
    </source>
</evidence>
<evidence type="ECO:0000313" key="2">
    <source>
        <dbReference type="EMBL" id="CAH2302014.1"/>
    </source>
</evidence>
<gene>
    <name evidence="2" type="ORF">PECUL_23A008202</name>
</gene>
<feature type="compositionally biased region" description="Polar residues" evidence="1">
    <location>
        <begin position="11"/>
        <end position="26"/>
    </location>
</feature>
<protein>
    <submittedName>
        <fullName evidence="2">Uncharacterized protein</fullName>
    </submittedName>
</protein>
<keyword evidence="3" id="KW-1185">Reference proteome</keyword>
<sequence>MGKHAKAGSTPRPSWSCQASNNTSMRQFLAATPDPTSQSSYEAYPPSEASTPHSLSPGRDDQGTPPADWLTLLRALPTRADLTQATTALQTSIQGMADRMAQIEADHDSLTAAKAAQAASHSRQTAQMQAMARHI</sequence>
<dbReference type="AlphaFoldDB" id="A0AAD1SI87"/>
<evidence type="ECO:0000313" key="3">
    <source>
        <dbReference type="Proteomes" id="UP001295444"/>
    </source>
</evidence>